<reference evidence="1 2" key="1">
    <citation type="journal article" date="2016" name="Sci. Rep.">
        <title>Metabolic traits of an uncultured archaeal lineage -MSBL1- from brine pools of the Red Sea.</title>
        <authorList>
            <person name="Mwirichia R."/>
            <person name="Alam I."/>
            <person name="Rashid M."/>
            <person name="Vinu M."/>
            <person name="Ba-Alawi W."/>
            <person name="Anthony Kamau A."/>
            <person name="Kamanda Ngugi D."/>
            <person name="Goker M."/>
            <person name="Klenk H.P."/>
            <person name="Bajic V."/>
            <person name="Stingl U."/>
        </authorList>
    </citation>
    <scope>NUCLEOTIDE SEQUENCE [LARGE SCALE GENOMIC DNA]</scope>
    <source>
        <strain evidence="1">SCGC-AAA382N08</strain>
    </source>
</reference>
<gene>
    <name evidence="1" type="ORF">AKJ56_01475</name>
</gene>
<evidence type="ECO:0000313" key="1">
    <source>
        <dbReference type="EMBL" id="KXB08371.1"/>
    </source>
</evidence>
<dbReference type="PANTHER" id="PTHR46638:SF1">
    <property type="entry name" value="CORRINOID ADENOSYLTRANSFERASE"/>
    <property type="match status" value="1"/>
</dbReference>
<dbReference type="GO" id="GO:0009236">
    <property type="term" value="P:cobalamin biosynthetic process"/>
    <property type="evidence" value="ECO:0007669"/>
    <property type="project" value="InterPro"/>
</dbReference>
<protein>
    <recommendedName>
        <fullName evidence="3">Cobinamide adenolsyltransferase</fullName>
    </recommendedName>
</protein>
<dbReference type="InterPro" id="IPR027417">
    <property type="entry name" value="P-loop_NTPase"/>
</dbReference>
<dbReference type="SUPFAM" id="SSF52540">
    <property type="entry name" value="P-loop containing nucleoside triphosphate hydrolases"/>
    <property type="match status" value="1"/>
</dbReference>
<dbReference type="GO" id="GO:0005524">
    <property type="term" value="F:ATP binding"/>
    <property type="evidence" value="ECO:0007669"/>
    <property type="project" value="InterPro"/>
</dbReference>
<dbReference type="Proteomes" id="UP000070175">
    <property type="component" value="Unassembled WGS sequence"/>
</dbReference>
<keyword evidence="2" id="KW-1185">Reference proteome</keyword>
<dbReference type="EMBL" id="LHYJ01000017">
    <property type="protein sequence ID" value="KXB08371.1"/>
    <property type="molecule type" value="Genomic_DNA"/>
</dbReference>
<dbReference type="GO" id="GO:0008817">
    <property type="term" value="F:corrinoid adenosyltransferase activity"/>
    <property type="evidence" value="ECO:0007669"/>
    <property type="project" value="InterPro"/>
</dbReference>
<dbReference type="PANTHER" id="PTHR46638">
    <property type="entry name" value="CORRINOID ADENOSYLTRANSFERASE"/>
    <property type="match status" value="1"/>
</dbReference>
<sequence length="176" mass="19833">MCMKKGLIQIYTGRGKGKTTAAVGQAIRGLGHGVKVCFVYFFKVPSEHGYGEFKVLEDLGVKVRGFAKKHPDFFKEVSPENAREQSLKGLKFVEKIFEDSFDMVVLDELIVALRDEFLKEEEVLELLEKKPEETEVILTGRGATSTLMDNADLVSKIEKVKHPYDEGIESREGVEF</sequence>
<name>A0A133VPN8_9EURY</name>
<dbReference type="InterPro" id="IPR003724">
    <property type="entry name" value="CblAdoTrfase_CobA"/>
</dbReference>
<dbReference type="AlphaFoldDB" id="A0A133VPN8"/>
<accession>A0A133VPN8</accession>
<dbReference type="Gene3D" id="3.40.50.300">
    <property type="entry name" value="P-loop containing nucleotide triphosphate hydrolases"/>
    <property type="match status" value="1"/>
</dbReference>
<comment type="caution">
    <text evidence="1">The sequence shown here is derived from an EMBL/GenBank/DDBJ whole genome shotgun (WGS) entry which is preliminary data.</text>
</comment>
<organism evidence="1 2">
    <name type="scientific">candidate division MSBL1 archaeon SCGC-AAA382N08</name>
    <dbReference type="NCBI Taxonomy" id="1698285"/>
    <lineage>
        <taxon>Archaea</taxon>
        <taxon>Methanobacteriati</taxon>
        <taxon>Methanobacteriota</taxon>
        <taxon>candidate division MSBL1</taxon>
    </lineage>
</organism>
<dbReference type="PIRSF" id="PIRSF015617">
    <property type="entry name" value="Adensltrnsf_CobA"/>
    <property type="match status" value="1"/>
</dbReference>
<proteinExistence type="predicted"/>
<dbReference type="Pfam" id="PF02572">
    <property type="entry name" value="CobA_CobO_BtuR"/>
    <property type="match status" value="1"/>
</dbReference>
<evidence type="ECO:0008006" key="3">
    <source>
        <dbReference type="Google" id="ProtNLM"/>
    </source>
</evidence>
<evidence type="ECO:0000313" key="2">
    <source>
        <dbReference type="Proteomes" id="UP000070175"/>
    </source>
</evidence>